<dbReference type="GO" id="GO:0003677">
    <property type="term" value="F:DNA binding"/>
    <property type="evidence" value="ECO:0007669"/>
    <property type="project" value="UniProtKB-KW"/>
</dbReference>
<dbReference type="PROSITE" id="PS51740">
    <property type="entry name" value="SPOVT_ABRB"/>
    <property type="match status" value="1"/>
</dbReference>
<dbReference type="Pfam" id="PF04014">
    <property type="entry name" value="MazE_antitoxin"/>
    <property type="match status" value="1"/>
</dbReference>
<feature type="domain" description="SpoVT-AbrB" evidence="2">
    <location>
        <begin position="4"/>
        <end position="49"/>
    </location>
</feature>
<comment type="caution">
    <text evidence="3">The sequence shown here is derived from an EMBL/GenBank/DDBJ whole genome shotgun (WGS) entry which is preliminary data.</text>
</comment>
<accession>A0ABS4BM25</accession>
<sequence>MSKSVDLRVGANGRMVLPKAIRQAMGLSGDTKVIATVEGDELRLTPIQHGALRAQELYKRYAKSERTVDDFLAERRSEAATEEAASGTKNS</sequence>
<dbReference type="NCBIfam" id="TIGR01439">
    <property type="entry name" value="lp_hng_hel_AbrB"/>
    <property type="match status" value="1"/>
</dbReference>
<keyword evidence="1 3" id="KW-0238">DNA-binding</keyword>
<evidence type="ECO:0000256" key="1">
    <source>
        <dbReference type="PROSITE-ProRule" id="PRU01076"/>
    </source>
</evidence>
<evidence type="ECO:0000259" key="2">
    <source>
        <dbReference type="PROSITE" id="PS51740"/>
    </source>
</evidence>
<dbReference type="InterPro" id="IPR037914">
    <property type="entry name" value="SpoVT-AbrB_sf"/>
</dbReference>
<dbReference type="SMART" id="SM00966">
    <property type="entry name" value="SpoVT_AbrB"/>
    <property type="match status" value="1"/>
</dbReference>
<proteinExistence type="predicted"/>
<dbReference type="EMBL" id="JAGJCF010000019">
    <property type="protein sequence ID" value="MBP0617716.1"/>
    <property type="molecule type" value="Genomic_DNA"/>
</dbReference>
<protein>
    <submittedName>
        <fullName evidence="3">AbrB/MazE/SpoVT family DNA-binding domain-containing protein</fullName>
    </submittedName>
</protein>
<evidence type="ECO:0000313" key="3">
    <source>
        <dbReference type="EMBL" id="MBP0617716.1"/>
    </source>
</evidence>
<name>A0ABS4BM25_9HYPH</name>
<organism evidence="3 4">
    <name type="scientific">Jiella mangrovi</name>
    <dbReference type="NCBI Taxonomy" id="2821407"/>
    <lineage>
        <taxon>Bacteria</taxon>
        <taxon>Pseudomonadati</taxon>
        <taxon>Pseudomonadota</taxon>
        <taxon>Alphaproteobacteria</taxon>
        <taxon>Hyphomicrobiales</taxon>
        <taxon>Aurantimonadaceae</taxon>
        <taxon>Jiella</taxon>
    </lineage>
</organism>
<dbReference type="SUPFAM" id="SSF89447">
    <property type="entry name" value="AbrB/MazE/MraZ-like"/>
    <property type="match status" value="1"/>
</dbReference>
<dbReference type="Proteomes" id="UP000678276">
    <property type="component" value="Unassembled WGS sequence"/>
</dbReference>
<reference evidence="3 4" key="1">
    <citation type="submission" date="2021-04" db="EMBL/GenBank/DDBJ databases">
        <title>Whole genome sequence of Jiella sp. KSK16Y-1.</title>
        <authorList>
            <person name="Tuo L."/>
        </authorList>
    </citation>
    <scope>NUCLEOTIDE SEQUENCE [LARGE SCALE GENOMIC DNA]</scope>
    <source>
        <strain evidence="3 4">KSK16Y-1</strain>
    </source>
</reference>
<dbReference type="InterPro" id="IPR007159">
    <property type="entry name" value="SpoVT-AbrB_dom"/>
</dbReference>
<evidence type="ECO:0000313" key="4">
    <source>
        <dbReference type="Proteomes" id="UP000678276"/>
    </source>
</evidence>
<keyword evidence="4" id="KW-1185">Reference proteome</keyword>
<dbReference type="Gene3D" id="2.10.260.10">
    <property type="match status" value="1"/>
</dbReference>
<dbReference type="RefSeq" id="WP_209596756.1">
    <property type="nucleotide sequence ID" value="NZ_JAGJCF010000019.1"/>
</dbReference>
<gene>
    <name evidence="3" type="ORF">J6595_19190</name>
</gene>